<feature type="transmembrane region" description="Helical" evidence="7">
    <location>
        <begin position="74"/>
        <end position="100"/>
    </location>
</feature>
<proteinExistence type="predicted"/>
<keyword evidence="7" id="KW-0472">Membrane</keyword>
<evidence type="ECO:0000256" key="3">
    <source>
        <dbReference type="ARBA" id="ARBA00022723"/>
    </source>
</evidence>
<evidence type="ECO:0000256" key="2">
    <source>
        <dbReference type="ARBA" id="ARBA00022485"/>
    </source>
</evidence>
<dbReference type="PROSITE" id="PS51379">
    <property type="entry name" value="4FE4S_FER_2"/>
    <property type="match status" value="1"/>
</dbReference>
<dbReference type="Gene3D" id="3.30.70.20">
    <property type="match status" value="1"/>
</dbReference>
<keyword evidence="1" id="KW-0813">Transport</keyword>
<dbReference type="Pfam" id="PF12801">
    <property type="entry name" value="Fer4_5"/>
    <property type="match status" value="3"/>
</dbReference>
<keyword evidence="5" id="KW-0408">Iron</keyword>
<dbReference type="InterPro" id="IPR017896">
    <property type="entry name" value="4Fe4S_Fe-S-bd"/>
</dbReference>
<sequence length="281" mass="31886">MLKIPFFKNRRLYQVLTGITANLPFWNFLTSRLYTGKLKSIPFPIMNCYACPASLYSCPIGTLSHFFVISKIPLLTLGIISAVSASFGRWICGWVCPFGLIQDLLNKIPSVKFDLPKPFVYLKYLMLIFGVILLPYFFKEHYFCMVCPTGTIEAGIYWVAVSSMIANMAGAFFLFKLAFGSMFLYGSIFIKRPFCRYVCPLGALFSLFNKLSIVDFKVDRENCIECNLCKKSCPVNYPIYEDPNSPACLRCLNCVRVCPVVEVNNPIGNILNRKRKETSVS</sequence>
<dbReference type="Proteomes" id="UP000317315">
    <property type="component" value="Unassembled WGS sequence"/>
</dbReference>
<keyword evidence="10" id="KW-1185">Reference proteome</keyword>
<evidence type="ECO:0000256" key="6">
    <source>
        <dbReference type="ARBA" id="ARBA00023014"/>
    </source>
</evidence>
<dbReference type="GO" id="GO:0005886">
    <property type="term" value="C:plasma membrane"/>
    <property type="evidence" value="ECO:0007669"/>
    <property type="project" value="TreeGrafter"/>
</dbReference>
<feature type="transmembrane region" description="Helical" evidence="7">
    <location>
        <begin position="158"/>
        <end position="186"/>
    </location>
</feature>
<keyword evidence="6" id="KW-0411">Iron-sulfur</keyword>
<dbReference type="GO" id="GO:0046872">
    <property type="term" value="F:metal ion binding"/>
    <property type="evidence" value="ECO:0007669"/>
    <property type="project" value="UniProtKB-KW"/>
</dbReference>
<feature type="domain" description="4Fe-4S ferredoxin-type" evidence="8">
    <location>
        <begin position="214"/>
        <end position="243"/>
    </location>
</feature>
<evidence type="ECO:0000256" key="4">
    <source>
        <dbReference type="ARBA" id="ARBA00022982"/>
    </source>
</evidence>
<keyword evidence="4" id="KW-0249">Electron transport</keyword>
<evidence type="ECO:0000313" key="10">
    <source>
        <dbReference type="Proteomes" id="UP000317315"/>
    </source>
</evidence>
<dbReference type="SUPFAM" id="SSF54862">
    <property type="entry name" value="4Fe-4S ferredoxins"/>
    <property type="match status" value="1"/>
</dbReference>
<dbReference type="PANTHER" id="PTHR30176:SF3">
    <property type="entry name" value="FERREDOXIN-TYPE PROTEIN NAPH"/>
    <property type="match status" value="1"/>
</dbReference>
<dbReference type="PROSITE" id="PS00198">
    <property type="entry name" value="4FE4S_FER_1"/>
    <property type="match status" value="2"/>
</dbReference>
<name>A0A521C8R4_9BACT</name>
<dbReference type="EMBL" id="FXTM01000010">
    <property type="protein sequence ID" value="SMO55798.1"/>
    <property type="molecule type" value="Genomic_DNA"/>
</dbReference>
<protein>
    <submittedName>
        <fullName evidence="9">4Fe-4S binding domain-containing protein</fullName>
    </submittedName>
</protein>
<feature type="transmembrane region" description="Helical" evidence="7">
    <location>
        <begin position="12"/>
        <end position="29"/>
    </location>
</feature>
<keyword evidence="2" id="KW-0004">4Fe-4S</keyword>
<organism evidence="9 10">
    <name type="scientific">Balnearium lithotrophicum</name>
    <dbReference type="NCBI Taxonomy" id="223788"/>
    <lineage>
        <taxon>Bacteria</taxon>
        <taxon>Pseudomonadati</taxon>
        <taxon>Aquificota</taxon>
        <taxon>Aquificia</taxon>
        <taxon>Desulfurobacteriales</taxon>
        <taxon>Desulfurobacteriaceae</taxon>
        <taxon>Balnearium</taxon>
    </lineage>
</organism>
<accession>A0A521C8R4</accession>
<evidence type="ECO:0000256" key="7">
    <source>
        <dbReference type="SAM" id="Phobius"/>
    </source>
</evidence>
<evidence type="ECO:0000259" key="8">
    <source>
        <dbReference type="PROSITE" id="PS51379"/>
    </source>
</evidence>
<keyword evidence="7" id="KW-0812">Transmembrane</keyword>
<dbReference type="AlphaFoldDB" id="A0A521C8R4"/>
<dbReference type="RefSeq" id="WP_142935316.1">
    <property type="nucleotide sequence ID" value="NZ_FXTM01000010.1"/>
</dbReference>
<evidence type="ECO:0000256" key="1">
    <source>
        <dbReference type="ARBA" id="ARBA00022448"/>
    </source>
</evidence>
<dbReference type="OrthoDB" id="9806398at2"/>
<keyword evidence="7" id="KW-1133">Transmembrane helix</keyword>
<dbReference type="GO" id="GO:0051539">
    <property type="term" value="F:4 iron, 4 sulfur cluster binding"/>
    <property type="evidence" value="ECO:0007669"/>
    <property type="project" value="UniProtKB-KW"/>
</dbReference>
<gene>
    <name evidence="9" type="ORF">SAMN06269117_11066</name>
</gene>
<keyword evidence="3" id="KW-0479">Metal-binding</keyword>
<evidence type="ECO:0000256" key="5">
    <source>
        <dbReference type="ARBA" id="ARBA00023004"/>
    </source>
</evidence>
<feature type="transmembrane region" description="Helical" evidence="7">
    <location>
        <begin position="121"/>
        <end position="138"/>
    </location>
</feature>
<dbReference type="InterPro" id="IPR051684">
    <property type="entry name" value="Electron_Trans/Redox"/>
</dbReference>
<reference evidence="9 10" key="1">
    <citation type="submission" date="2017-05" db="EMBL/GenBank/DDBJ databases">
        <authorList>
            <person name="Varghese N."/>
            <person name="Submissions S."/>
        </authorList>
    </citation>
    <scope>NUCLEOTIDE SEQUENCE [LARGE SCALE GENOMIC DNA]</scope>
    <source>
        <strain evidence="9 10">DSM 16304</strain>
    </source>
</reference>
<dbReference type="PANTHER" id="PTHR30176">
    <property type="entry name" value="FERREDOXIN-TYPE PROTEIN NAPH"/>
    <property type="match status" value="1"/>
</dbReference>
<dbReference type="InterPro" id="IPR017900">
    <property type="entry name" value="4Fe4S_Fe_S_CS"/>
</dbReference>
<dbReference type="Pfam" id="PF00037">
    <property type="entry name" value="Fer4"/>
    <property type="match status" value="1"/>
</dbReference>
<evidence type="ECO:0000313" key="9">
    <source>
        <dbReference type="EMBL" id="SMO55798.1"/>
    </source>
</evidence>